<gene>
    <name evidence="1" type="ORF">CNECB9_2370121</name>
</gene>
<proteinExistence type="predicted"/>
<dbReference type="EMBL" id="FMSH01000154">
    <property type="protein sequence ID" value="SCU75547.1"/>
    <property type="molecule type" value="Genomic_DNA"/>
</dbReference>
<evidence type="ECO:0000313" key="1">
    <source>
        <dbReference type="EMBL" id="SCU75547.1"/>
    </source>
</evidence>
<dbReference type="AlphaFoldDB" id="A0A1K0IF47"/>
<reference evidence="1" key="1">
    <citation type="submission" date="2016-09" db="EMBL/GenBank/DDBJ databases">
        <authorList>
            <person name="Capua I."/>
            <person name="De Benedictis P."/>
            <person name="Joannis T."/>
            <person name="Lombin L.H."/>
            <person name="Cattoli G."/>
        </authorList>
    </citation>
    <scope>NUCLEOTIDE SEQUENCE</scope>
    <source>
        <strain evidence="1">B9</strain>
    </source>
</reference>
<dbReference type="RefSeq" id="WP_340524112.1">
    <property type="nucleotide sequence ID" value="NZ_FMSH01000154.1"/>
</dbReference>
<organism evidence="1">
    <name type="scientific">Cupriavidus necator</name>
    <name type="common">Alcaligenes eutrophus</name>
    <name type="synonym">Ralstonia eutropha</name>
    <dbReference type="NCBI Taxonomy" id="106590"/>
    <lineage>
        <taxon>Bacteria</taxon>
        <taxon>Pseudomonadati</taxon>
        <taxon>Pseudomonadota</taxon>
        <taxon>Betaproteobacteria</taxon>
        <taxon>Burkholderiales</taxon>
        <taxon>Burkholderiaceae</taxon>
        <taxon>Cupriavidus</taxon>
    </lineage>
</organism>
<protein>
    <submittedName>
        <fullName evidence="1">Uncharacterized protein</fullName>
    </submittedName>
</protein>
<sequence length="118" mass="13291">MKAAVMNDVSGQKARPVKMLEVVDALMKRAGEQFTIDDLHHRFGSTEKKLGNLVDKAVGSALLRKGRNVAGHVVFWAPTTTEQVLARRQTSGSSDLKGYEDYLHSHWRMAEGVQWERR</sequence>
<name>A0A1K0IF47_CUPNE</name>
<accession>A0A1K0IF47</accession>